<evidence type="ECO:0000256" key="1">
    <source>
        <dbReference type="ARBA" id="ARBA00001910"/>
    </source>
</evidence>
<evidence type="ECO:0000256" key="7">
    <source>
        <dbReference type="ARBA" id="ARBA00022801"/>
    </source>
</evidence>
<comment type="subcellular location">
    <subcellularLocation>
        <location evidence="3">Secreted</location>
        <location evidence="3">Extracellular space</location>
    </subcellularLocation>
</comment>
<keyword evidence="5 11" id="KW-0645">Protease</keyword>
<evidence type="ECO:0000256" key="8">
    <source>
        <dbReference type="ARBA" id="ARBA00022825"/>
    </source>
</evidence>
<feature type="domain" description="Peptidase S53" evidence="14">
    <location>
        <begin position="223"/>
        <end position="633"/>
    </location>
</feature>
<comment type="function">
    <text evidence="2">Secreted tripeptidyl-peptidase which degrades proteins at acidic pHs and is involved in virulence.</text>
</comment>
<dbReference type="InterPro" id="IPR050819">
    <property type="entry name" value="Tripeptidyl-peptidase_I"/>
</dbReference>
<dbReference type="GO" id="GO:0004252">
    <property type="term" value="F:serine-type endopeptidase activity"/>
    <property type="evidence" value="ECO:0007669"/>
    <property type="project" value="UniProtKB-UniRule"/>
</dbReference>
<dbReference type="STRING" id="1330018.A0A167RTS6"/>
<dbReference type="CDD" id="cd04056">
    <property type="entry name" value="Peptidases_S53"/>
    <property type="match status" value="1"/>
</dbReference>
<feature type="binding site" evidence="11">
    <location>
        <position position="592"/>
    </location>
    <ligand>
        <name>Ca(2+)</name>
        <dbReference type="ChEBI" id="CHEBI:29108"/>
    </ligand>
</feature>
<dbReference type="EC" id="3.4.14.10" evidence="4"/>
<dbReference type="PANTHER" id="PTHR14218:SF19">
    <property type="entry name" value="SERINE PROTEASE AORO, PUTATIVE (AFU_ORTHOLOGUE AFUA_6G10250)-RELATED"/>
    <property type="match status" value="1"/>
</dbReference>
<keyword evidence="8 11" id="KW-0720">Serine protease</keyword>
<accession>A0A167RTS6</accession>
<dbReference type="CDD" id="cd11377">
    <property type="entry name" value="Pro-peptidase_S53"/>
    <property type="match status" value="1"/>
</dbReference>
<reference evidence="15 16" key="1">
    <citation type="journal article" date="2016" name="Mol. Biol. Evol.">
        <title>Comparative Genomics of Early-Diverging Mushroom-Forming Fungi Provides Insights into the Origins of Lignocellulose Decay Capabilities.</title>
        <authorList>
            <person name="Nagy L.G."/>
            <person name="Riley R."/>
            <person name="Tritt A."/>
            <person name="Adam C."/>
            <person name="Daum C."/>
            <person name="Floudas D."/>
            <person name="Sun H."/>
            <person name="Yadav J.S."/>
            <person name="Pangilinan J."/>
            <person name="Larsson K.H."/>
            <person name="Matsuura K."/>
            <person name="Barry K."/>
            <person name="Labutti K."/>
            <person name="Kuo R."/>
            <person name="Ohm R.A."/>
            <person name="Bhattacharya S.S."/>
            <person name="Shirouzu T."/>
            <person name="Yoshinaga Y."/>
            <person name="Martin F.M."/>
            <person name="Grigoriev I.V."/>
            <person name="Hibbett D.S."/>
        </authorList>
    </citation>
    <scope>NUCLEOTIDE SEQUENCE [LARGE SCALE GENOMIC DNA]</scope>
    <source>
        <strain evidence="15 16">TUFC12733</strain>
    </source>
</reference>
<evidence type="ECO:0000313" key="16">
    <source>
        <dbReference type="Proteomes" id="UP000076738"/>
    </source>
</evidence>
<dbReference type="InterPro" id="IPR036852">
    <property type="entry name" value="Peptidase_S8/S53_dom_sf"/>
</dbReference>
<feature type="active site" description="Charge relay system" evidence="11">
    <location>
        <position position="303"/>
    </location>
</feature>
<dbReference type="SUPFAM" id="SSF52743">
    <property type="entry name" value="Subtilisin-like"/>
    <property type="match status" value="1"/>
</dbReference>
<dbReference type="SMART" id="SM00944">
    <property type="entry name" value="Pro-kuma_activ"/>
    <property type="match status" value="1"/>
</dbReference>
<feature type="chain" id="PRO_5007892007" description="tripeptidyl-peptidase II" evidence="13">
    <location>
        <begin position="17"/>
        <end position="634"/>
    </location>
</feature>
<organism evidence="15 16">
    <name type="scientific">Calocera viscosa (strain TUFC12733)</name>
    <dbReference type="NCBI Taxonomy" id="1330018"/>
    <lineage>
        <taxon>Eukaryota</taxon>
        <taxon>Fungi</taxon>
        <taxon>Dikarya</taxon>
        <taxon>Basidiomycota</taxon>
        <taxon>Agaricomycotina</taxon>
        <taxon>Dacrymycetes</taxon>
        <taxon>Dacrymycetales</taxon>
        <taxon>Dacrymycetaceae</taxon>
        <taxon>Calocera</taxon>
    </lineage>
</organism>
<evidence type="ECO:0000259" key="14">
    <source>
        <dbReference type="PROSITE" id="PS51695"/>
    </source>
</evidence>
<feature type="signal peptide" evidence="13">
    <location>
        <begin position="1"/>
        <end position="16"/>
    </location>
</feature>
<dbReference type="OrthoDB" id="409122at2759"/>
<keyword evidence="16" id="KW-1185">Reference proteome</keyword>
<evidence type="ECO:0000256" key="3">
    <source>
        <dbReference type="ARBA" id="ARBA00004239"/>
    </source>
</evidence>
<evidence type="ECO:0000256" key="5">
    <source>
        <dbReference type="ARBA" id="ARBA00022670"/>
    </source>
</evidence>
<name>A0A167RTS6_CALVF</name>
<dbReference type="PROSITE" id="PS51695">
    <property type="entry name" value="SEDOLISIN"/>
    <property type="match status" value="1"/>
</dbReference>
<feature type="active site" description="Charge relay system" evidence="11">
    <location>
        <position position="307"/>
    </location>
</feature>
<keyword evidence="9 11" id="KW-0106">Calcium</keyword>
<evidence type="ECO:0000256" key="11">
    <source>
        <dbReference type="PROSITE-ProRule" id="PRU01032"/>
    </source>
</evidence>
<dbReference type="Proteomes" id="UP000076738">
    <property type="component" value="Unassembled WGS sequence"/>
</dbReference>
<dbReference type="GO" id="GO:0008240">
    <property type="term" value="F:tripeptidyl-peptidase activity"/>
    <property type="evidence" value="ECO:0007669"/>
    <property type="project" value="UniProtKB-EC"/>
</dbReference>
<protein>
    <recommendedName>
        <fullName evidence="4">tripeptidyl-peptidase II</fullName>
        <ecNumber evidence="4">3.4.14.10</ecNumber>
    </recommendedName>
</protein>
<evidence type="ECO:0000256" key="10">
    <source>
        <dbReference type="ARBA" id="ARBA00023145"/>
    </source>
</evidence>
<dbReference type="Pfam" id="PF09286">
    <property type="entry name" value="Pro-kuma_activ"/>
    <property type="match status" value="1"/>
</dbReference>
<dbReference type="GO" id="GO:0005576">
    <property type="term" value="C:extracellular region"/>
    <property type="evidence" value="ECO:0007669"/>
    <property type="project" value="UniProtKB-SubCell"/>
</dbReference>
<dbReference type="AlphaFoldDB" id="A0A167RTS6"/>
<dbReference type="PANTHER" id="PTHR14218">
    <property type="entry name" value="PROTEASE S8 TRIPEPTIDYL PEPTIDASE I CLN2"/>
    <property type="match status" value="1"/>
</dbReference>
<evidence type="ECO:0000313" key="15">
    <source>
        <dbReference type="EMBL" id="KZP01275.1"/>
    </source>
</evidence>
<dbReference type="InterPro" id="IPR015366">
    <property type="entry name" value="S53_propep"/>
</dbReference>
<keyword evidence="6 11" id="KW-0479">Metal-binding</keyword>
<evidence type="ECO:0000256" key="6">
    <source>
        <dbReference type="ARBA" id="ARBA00022723"/>
    </source>
</evidence>
<comment type="catalytic activity">
    <reaction evidence="1">
        <text>Release of an N-terminal tripeptide from a polypeptide.</text>
        <dbReference type="EC" id="3.4.14.10"/>
    </reaction>
</comment>
<evidence type="ECO:0000256" key="4">
    <source>
        <dbReference type="ARBA" id="ARBA00012462"/>
    </source>
</evidence>
<evidence type="ECO:0000256" key="2">
    <source>
        <dbReference type="ARBA" id="ARBA00002451"/>
    </source>
</evidence>
<dbReference type="Pfam" id="PF00082">
    <property type="entry name" value="Peptidase_S8"/>
    <property type="match status" value="1"/>
</dbReference>
<evidence type="ECO:0000256" key="12">
    <source>
        <dbReference type="SAM" id="MobiDB-lite"/>
    </source>
</evidence>
<dbReference type="GO" id="GO:0046872">
    <property type="term" value="F:metal ion binding"/>
    <property type="evidence" value="ECO:0007669"/>
    <property type="project" value="UniProtKB-UniRule"/>
</dbReference>
<feature type="active site" description="Charge relay system" evidence="11">
    <location>
        <position position="551"/>
    </location>
</feature>
<keyword evidence="13" id="KW-0732">Signal</keyword>
<proteinExistence type="predicted"/>
<feature type="region of interest" description="Disordered" evidence="12">
    <location>
        <begin position="183"/>
        <end position="209"/>
    </location>
</feature>
<feature type="binding site" evidence="11">
    <location>
        <position position="613"/>
    </location>
    <ligand>
        <name>Ca(2+)</name>
        <dbReference type="ChEBI" id="CHEBI:29108"/>
    </ligand>
</feature>
<dbReference type="SUPFAM" id="SSF54897">
    <property type="entry name" value="Protease propeptides/inhibitors"/>
    <property type="match status" value="1"/>
</dbReference>
<dbReference type="Gene3D" id="3.40.50.200">
    <property type="entry name" value="Peptidase S8/S53 domain"/>
    <property type="match status" value="1"/>
</dbReference>
<dbReference type="InterPro" id="IPR000209">
    <property type="entry name" value="Peptidase_S8/S53_dom"/>
</dbReference>
<feature type="binding site" evidence="11">
    <location>
        <position position="611"/>
    </location>
    <ligand>
        <name>Ca(2+)</name>
        <dbReference type="ChEBI" id="CHEBI:29108"/>
    </ligand>
</feature>
<evidence type="ECO:0000256" key="13">
    <source>
        <dbReference type="SAM" id="SignalP"/>
    </source>
</evidence>
<comment type="cofactor">
    <cofactor evidence="11">
        <name>Ca(2+)</name>
        <dbReference type="ChEBI" id="CHEBI:29108"/>
    </cofactor>
    <text evidence="11">Binds 1 Ca(2+) ion per subunit.</text>
</comment>
<evidence type="ECO:0000256" key="9">
    <source>
        <dbReference type="ARBA" id="ARBA00022837"/>
    </source>
</evidence>
<dbReference type="GO" id="GO:0006508">
    <property type="term" value="P:proteolysis"/>
    <property type="evidence" value="ECO:0007669"/>
    <property type="project" value="UniProtKB-KW"/>
</dbReference>
<keyword evidence="10" id="KW-0865">Zymogen</keyword>
<keyword evidence="7 11" id="KW-0378">Hydrolase</keyword>
<dbReference type="EMBL" id="KV417267">
    <property type="protein sequence ID" value="KZP01275.1"/>
    <property type="molecule type" value="Genomic_DNA"/>
</dbReference>
<feature type="binding site" evidence="11">
    <location>
        <position position="593"/>
    </location>
    <ligand>
        <name>Ca(2+)</name>
        <dbReference type="ChEBI" id="CHEBI:29108"/>
    </ligand>
</feature>
<gene>
    <name evidence="15" type="ORF">CALVIDRAFT_552346</name>
</gene>
<sequence length="634" mass="68280">MRSLLVACLLALPALCVLHEKRNVFPASYALSDTVLDPSTPLPTPLRFFLLQSNLDLAPSALLNVSSPASRYFRSHWTRKEVDAFFRPSPASGLAVERWLATSGIPPSSIKRSRSGGSVDVSGLTVGDAQRLLNTTYSLYTHTSGSTQHLGCTEYHLPSHIAKHVDFVYPTLQFDGHAVRQGRLGKRGPQQLGVPGSGSLPKQGGPDVSQDQLGEGMSVCGEFIVPACLEQLYNIPPPDLTCSATPSLHLGIVEYTPQSYLPSDLDSFFQYYLPPAVGARPQLLGIDGGFLQTEYDGFDYHGESDLDFQYGMALSWPEMPALYQVGDMTGSASFGNFLDGIDGEYCTYEGGDDPEFDESFPNPYGYDQPEDCGTVPQTTVISTSYNYNEIDLTPSYMQRQCNEYLKLGLQGVTVVFSSGDYGVAGNENLCIDRSTGYIDYSGTMFAPSFPSTCPWVLSVGATQIPYGVVDPFGQPEVACQRVITSGGGFSNVFSRPAYQDKAVGDYLSNYPPDSSMDYNKDYVRAYPDISANGAAYLIAIDGGYETVYGTSASAPVVASMIAKINSALASQGNAPIGFINPVLYGDPGRVNDIVSGSNPGCGTEGFSTAPGWDPVTGMGTINYEMLYQFYTSLG</sequence>
<dbReference type="InterPro" id="IPR030400">
    <property type="entry name" value="Sedolisin_dom"/>
</dbReference>